<evidence type="ECO:0000256" key="6">
    <source>
        <dbReference type="ARBA" id="ARBA00048539"/>
    </source>
</evidence>
<keyword evidence="2" id="KW-0436">Ligase</keyword>
<dbReference type="CDD" id="cd01992">
    <property type="entry name" value="TilS_N"/>
    <property type="match status" value="1"/>
</dbReference>
<dbReference type="GO" id="GO:0032267">
    <property type="term" value="F:tRNA(Ile)-lysidine synthase activity"/>
    <property type="evidence" value="ECO:0007669"/>
    <property type="project" value="UniProtKB-EC"/>
</dbReference>
<proteinExistence type="inferred from homology"/>
<evidence type="ECO:0000313" key="10">
    <source>
        <dbReference type="Proteomes" id="UP000800039"/>
    </source>
</evidence>
<protein>
    <recommendedName>
        <fullName evidence="1">tRNA(Ile)-lysidine synthetase</fullName>
        <ecNumber evidence="1">6.3.4.19</ecNumber>
    </recommendedName>
</protein>
<dbReference type="PANTHER" id="PTHR43033">
    <property type="entry name" value="TRNA(ILE)-LYSIDINE SYNTHASE-RELATED"/>
    <property type="match status" value="1"/>
</dbReference>
<name>A0A9P4G8L4_9PLEO</name>
<dbReference type="NCBIfam" id="TIGR02432">
    <property type="entry name" value="lysidine_TilS_N"/>
    <property type="match status" value="1"/>
</dbReference>
<evidence type="ECO:0000256" key="7">
    <source>
        <dbReference type="SAM" id="MobiDB-lite"/>
    </source>
</evidence>
<dbReference type="SUPFAM" id="SSF52402">
    <property type="entry name" value="Adenine nucleotide alpha hydrolases-like"/>
    <property type="match status" value="1"/>
</dbReference>
<dbReference type="AlphaFoldDB" id="A0A9P4G8L4"/>
<reference evidence="9" key="1">
    <citation type="submission" date="2020-01" db="EMBL/GenBank/DDBJ databases">
        <authorList>
            <consortium name="DOE Joint Genome Institute"/>
            <person name="Haridas S."/>
            <person name="Albert R."/>
            <person name="Binder M."/>
            <person name="Bloem J."/>
            <person name="Labutti K."/>
            <person name="Salamov A."/>
            <person name="Andreopoulos B."/>
            <person name="Baker S.E."/>
            <person name="Barry K."/>
            <person name="Bills G."/>
            <person name="Bluhm B.H."/>
            <person name="Cannon C."/>
            <person name="Castanera R."/>
            <person name="Culley D.E."/>
            <person name="Daum C."/>
            <person name="Ezra D."/>
            <person name="Gonzalez J.B."/>
            <person name="Henrissat B."/>
            <person name="Kuo A."/>
            <person name="Liang C."/>
            <person name="Lipzen A."/>
            <person name="Lutzoni F."/>
            <person name="Magnuson J."/>
            <person name="Mondo S."/>
            <person name="Nolan M."/>
            <person name="Ohm R."/>
            <person name="Pangilinan J."/>
            <person name="Park H.-J."/>
            <person name="Ramirez L."/>
            <person name="Alfaro M."/>
            <person name="Sun H."/>
            <person name="Tritt A."/>
            <person name="Yoshinaga Y."/>
            <person name="Zwiers L.-H."/>
            <person name="Turgeon B.G."/>
            <person name="Goodwin S.B."/>
            <person name="Spatafora J.W."/>
            <person name="Crous P.W."/>
            <person name="Grigoriev I.V."/>
        </authorList>
    </citation>
    <scope>NUCLEOTIDE SEQUENCE</scope>
    <source>
        <strain evidence="9">CBS 394.84</strain>
    </source>
</reference>
<keyword evidence="10" id="KW-1185">Reference proteome</keyword>
<keyword evidence="5" id="KW-0067">ATP-binding</keyword>
<sequence length="627" mass="71776">MWPEIKKPLGFAISGGVDSMALASLYAQARTTNPFLPMAHGFIVDHKVRPESTEEAEWVAQQLRGKFGMEATILPLTWPKDVDPLDPRRFETEARALRYQALGRACKEKKVHMLMVAHHGDDQAETVMMRLANNRLRSGLRAMQSVEWIPECEGIYGVYHSGKAQKQDTRLNVPFPIEQGGIQILRPLLAFEKSRLIATCEENGIVWAEDRTNQMQTLTARNAIRHIYKNHKMPEALSIKSLVAVSLNMQKRIESHKAHARKLFDLCPIKLDVQTGCLLVRFPPLSSLLARPIETETDKTEAKDNAYCLIERVAALVTPKLKAPLGQIAGIIDYIYPELETSEGLGLSASERENTIKYCCVYGLWWRIWGKRSPFEVPEDGFHRAQIHPREWLLTRQPLRNDPVNHIIYPPSNITVPITTHTTSRPRETYRLFDGRFWIRLRNHTADTLTLRVFNKEDMRHLPTAQEEIGGYQEDVLTNVRPHRFISAAFALLKPYDLRFTLPAVFRTDSATGEETLVGFPTLDVRMHGFGEPESVCEWSVHYKKIDFGNRSVGDTIVPGCSRLNMVVEERRQKMALKKSMSRLKPRESLVLGDDVDEARDDKFTGFKRGSHKNSHQNRTRNRQHMF</sequence>
<comment type="caution">
    <text evidence="9">The sequence shown here is derived from an EMBL/GenBank/DDBJ whole genome shotgun (WGS) entry which is preliminary data.</text>
</comment>
<dbReference type="InterPro" id="IPR014729">
    <property type="entry name" value="Rossmann-like_a/b/a_fold"/>
</dbReference>
<dbReference type="Gene3D" id="3.40.50.620">
    <property type="entry name" value="HUPs"/>
    <property type="match status" value="1"/>
</dbReference>
<comment type="catalytic activity">
    <reaction evidence="6">
        <text>cytidine(34) in tRNA(Ile2) + L-lysine + ATP = lysidine(34) in tRNA(Ile2) + AMP + diphosphate + H(+)</text>
        <dbReference type="Rhea" id="RHEA:43744"/>
        <dbReference type="Rhea" id="RHEA-COMP:10625"/>
        <dbReference type="Rhea" id="RHEA-COMP:10670"/>
        <dbReference type="ChEBI" id="CHEBI:15378"/>
        <dbReference type="ChEBI" id="CHEBI:30616"/>
        <dbReference type="ChEBI" id="CHEBI:32551"/>
        <dbReference type="ChEBI" id="CHEBI:33019"/>
        <dbReference type="ChEBI" id="CHEBI:82748"/>
        <dbReference type="ChEBI" id="CHEBI:83665"/>
        <dbReference type="ChEBI" id="CHEBI:456215"/>
        <dbReference type="EC" id="6.3.4.19"/>
    </reaction>
</comment>
<dbReference type="HAMAP" id="MF_01161">
    <property type="entry name" value="tRNA_Ile_lys_synt"/>
    <property type="match status" value="1"/>
</dbReference>
<evidence type="ECO:0000256" key="1">
    <source>
        <dbReference type="ARBA" id="ARBA00013267"/>
    </source>
</evidence>
<evidence type="ECO:0000259" key="8">
    <source>
        <dbReference type="Pfam" id="PF01171"/>
    </source>
</evidence>
<evidence type="ECO:0000256" key="4">
    <source>
        <dbReference type="ARBA" id="ARBA00022741"/>
    </source>
</evidence>
<dbReference type="EC" id="6.3.4.19" evidence="1"/>
<dbReference type="OrthoDB" id="434144at2759"/>
<dbReference type="Proteomes" id="UP000800039">
    <property type="component" value="Unassembled WGS sequence"/>
</dbReference>
<dbReference type="GeneID" id="63854627"/>
<gene>
    <name evidence="9" type="ORF">K460DRAFT_410444</name>
</gene>
<dbReference type="GO" id="GO:0005524">
    <property type="term" value="F:ATP binding"/>
    <property type="evidence" value="ECO:0007669"/>
    <property type="project" value="UniProtKB-KW"/>
</dbReference>
<dbReference type="EMBL" id="ML976619">
    <property type="protein sequence ID" value="KAF1841052.1"/>
    <property type="molecule type" value="Genomic_DNA"/>
</dbReference>
<feature type="compositionally biased region" description="Basic residues" evidence="7">
    <location>
        <begin position="609"/>
        <end position="627"/>
    </location>
</feature>
<feature type="region of interest" description="Disordered" evidence="7">
    <location>
        <begin position="603"/>
        <end position="627"/>
    </location>
</feature>
<accession>A0A9P4G8L4</accession>
<dbReference type="InterPro" id="IPR012094">
    <property type="entry name" value="tRNA_Ile_lys_synt"/>
</dbReference>
<evidence type="ECO:0000256" key="2">
    <source>
        <dbReference type="ARBA" id="ARBA00022598"/>
    </source>
</evidence>
<dbReference type="RefSeq" id="XP_040783615.1">
    <property type="nucleotide sequence ID" value="XM_040937377.1"/>
</dbReference>
<dbReference type="PANTHER" id="PTHR43033:SF1">
    <property type="entry name" value="TRNA(ILE)-LYSIDINE SYNTHASE-RELATED"/>
    <property type="match status" value="1"/>
</dbReference>
<keyword evidence="4" id="KW-0547">Nucleotide-binding</keyword>
<organism evidence="9 10">
    <name type="scientific">Cucurbitaria berberidis CBS 394.84</name>
    <dbReference type="NCBI Taxonomy" id="1168544"/>
    <lineage>
        <taxon>Eukaryota</taxon>
        <taxon>Fungi</taxon>
        <taxon>Dikarya</taxon>
        <taxon>Ascomycota</taxon>
        <taxon>Pezizomycotina</taxon>
        <taxon>Dothideomycetes</taxon>
        <taxon>Pleosporomycetidae</taxon>
        <taxon>Pleosporales</taxon>
        <taxon>Pleosporineae</taxon>
        <taxon>Cucurbitariaceae</taxon>
        <taxon>Cucurbitaria</taxon>
    </lineage>
</organism>
<keyword evidence="3" id="KW-0819">tRNA processing</keyword>
<evidence type="ECO:0000256" key="3">
    <source>
        <dbReference type="ARBA" id="ARBA00022694"/>
    </source>
</evidence>
<dbReference type="InterPro" id="IPR012795">
    <property type="entry name" value="tRNA_Ile_lys_synt_N"/>
</dbReference>
<feature type="domain" description="tRNA(Ile)-lysidine/2-thiocytidine synthase N-terminal" evidence="8">
    <location>
        <begin position="12"/>
        <end position="226"/>
    </location>
</feature>
<evidence type="ECO:0000256" key="5">
    <source>
        <dbReference type="ARBA" id="ARBA00022840"/>
    </source>
</evidence>
<dbReference type="InterPro" id="IPR011063">
    <property type="entry name" value="TilS/TtcA_N"/>
</dbReference>
<dbReference type="GO" id="GO:0008033">
    <property type="term" value="P:tRNA processing"/>
    <property type="evidence" value="ECO:0007669"/>
    <property type="project" value="UniProtKB-KW"/>
</dbReference>
<dbReference type="Pfam" id="PF01171">
    <property type="entry name" value="ATP_bind_3"/>
    <property type="match status" value="1"/>
</dbReference>
<evidence type="ECO:0000313" key="9">
    <source>
        <dbReference type="EMBL" id="KAF1841052.1"/>
    </source>
</evidence>